<protein>
    <recommendedName>
        <fullName evidence="5">Type 2A phosphatase activator TIP41</fullName>
    </recommendedName>
</protein>
<dbReference type="GO" id="GO:0031929">
    <property type="term" value="P:TOR signaling"/>
    <property type="evidence" value="ECO:0007669"/>
    <property type="project" value="TreeGrafter"/>
</dbReference>
<feature type="compositionally biased region" description="Polar residues" evidence="2">
    <location>
        <begin position="73"/>
        <end position="90"/>
    </location>
</feature>
<evidence type="ECO:0000256" key="2">
    <source>
        <dbReference type="SAM" id="MobiDB-lite"/>
    </source>
</evidence>
<feature type="region of interest" description="Disordered" evidence="2">
    <location>
        <begin position="1"/>
        <end position="21"/>
    </location>
</feature>
<accession>A0A0V1Q1S8</accession>
<proteinExistence type="inferred from homology"/>
<dbReference type="GO" id="GO:0005829">
    <property type="term" value="C:cytosol"/>
    <property type="evidence" value="ECO:0007669"/>
    <property type="project" value="TreeGrafter"/>
</dbReference>
<feature type="region of interest" description="Disordered" evidence="2">
    <location>
        <begin position="54"/>
        <end position="90"/>
    </location>
</feature>
<dbReference type="Proteomes" id="UP000054251">
    <property type="component" value="Unassembled WGS sequence"/>
</dbReference>
<comment type="similarity">
    <text evidence="1">Belongs to the TIP41 family.</text>
</comment>
<dbReference type="Pfam" id="PF04176">
    <property type="entry name" value="TIP41"/>
    <property type="match status" value="1"/>
</dbReference>
<evidence type="ECO:0000313" key="3">
    <source>
        <dbReference type="EMBL" id="KSA02445.1"/>
    </source>
</evidence>
<evidence type="ECO:0000256" key="1">
    <source>
        <dbReference type="ARBA" id="ARBA00006658"/>
    </source>
</evidence>
<evidence type="ECO:0000313" key="4">
    <source>
        <dbReference type="Proteomes" id="UP000054251"/>
    </source>
</evidence>
<dbReference type="PANTHER" id="PTHR21021">
    <property type="entry name" value="GAF/PUTATIVE CYTOSKELETAL PROTEIN"/>
    <property type="match status" value="1"/>
</dbReference>
<organism evidence="3 4">
    <name type="scientific">Debaryomyces fabryi</name>
    <dbReference type="NCBI Taxonomy" id="58627"/>
    <lineage>
        <taxon>Eukaryota</taxon>
        <taxon>Fungi</taxon>
        <taxon>Dikarya</taxon>
        <taxon>Ascomycota</taxon>
        <taxon>Saccharomycotina</taxon>
        <taxon>Pichiomycetes</taxon>
        <taxon>Debaryomycetaceae</taxon>
        <taxon>Debaryomyces</taxon>
    </lineage>
</organism>
<dbReference type="PANTHER" id="PTHR21021:SF16">
    <property type="entry name" value="TIP41-LIKE PROTEIN"/>
    <property type="match status" value="1"/>
</dbReference>
<dbReference type="InterPro" id="IPR051330">
    <property type="entry name" value="Phosphatase_reg/MetRdx"/>
</dbReference>
<dbReference type="EMBL" id="LMYN01000027">
    <property type="protein sequence ID" value="KSA02445.1"/>
    <property type="molecule type" value="Genomic_DNA"/>
</dbReference>
<gene>
    <name evidence="3" type="ORF">AC631_01814</name>
</gene>
<dbReference type="GeneID" id="26838823"/>
<comment type="caution">
    <text evidence="3">The sequence shown here is derived from an EMBL/GenBank/DDBJ whole genome shotgun (WGS) entry which is preliminary data.</text>
</comment>
<dbReference type="OrthoDB" id="10253878at2759"/>
<feature type="compositionally biased region" description="Basic and acidic residues" evidence="2">
    <location>
        <begin position="1"/>
        <end position="19"/>
    </location>
</feature>
<reference evidence="3 4" key="1">
    <citation type="submission" date="2015-11" db="EMBL/GenBank/DDBJ databases">
        <title>The genome of Debaryomyces fabryi.</title>
        <authorList>
            <person name="Tafer H."/>
            <person name="Lopandic K."/>
        </authorList>
    </citation>
    <scope>NUCLEOTIDE SEQUENCE [LARGE SCALE GENOMIC DNA]</scope>
    <source>
        <strain evidence="3 4">CBS 789</strain>
    </source>
</reference>
<name>A0A0V1Q1S8_9ASCO</name>
<keyword evidence="4" id="KW-1185">Reference proteome</keyword>
<sequence length="394" mass="44758">MSEGDTRDDSSKNHTDESKILNASINSGINAVHVNTAREMTQLHTRARLPIHLQAKNENRNSSMPKPQRKPLMSSTFPKSNSNVSIPAKSHTGSCNNPQCTHCGQVIIPSPKSSLPIQDHPSITVNDWSIFTIKRPILNSTELDDLADSRFEFPLPEMIFGNNLVKLVNDKDGSSIEFNALDALDSLDEESSLKVSYHKEWLESRRSPSTASSSDIIDKSEKAQKEITNKDLKKLTDLDSLKPYDWTYSTNYKGTIKNVQFSETDEKIPVEKLLRPDPILFFDELILFEDELGDNGISMLSTKIRVMPTCLLLLCRFSLRIDNVIFRIRDTRIYIDFDTNLILREYKVQECSYSEVLKKISNKSNNDPKKLLRDTMWVSQNIPILSCTVESNTI</sequence>
<dbReference type="AlphaFoldDB" id="A0A0V1Q1S8"/>
<dbReference type="InterPro" id="IPR007303">
    <property type="entry name" value="TIP41-like"/>
</dbReference>
<evidence type="ECO:0008006" key="5">
    <source>
        <dbReference type="Google" id="ProtNLM"/>
    </source>
</evidence>
<dbReference type="RefSeq" id="XP_015468547.1">
    <property type="nucleotide sequence ID" value="XM_015610644.1"/>
</dbReference>